<accession>A0ABD5SMB9</accession>
<organism evidence="1 2">
    <name type="scientific">Natrinema soli</name>
    <dbReference type="NCBI Taxonomy" id="1930624"/>
    <lineage>
        <taxon>Archaea</taxon>
        <taxon>Methanobacteriati</taxon>
        <taxon>Methanobacteriota</taxon>
        <taxon>Stenosarchaea group</taxon>
        <taxon>Halobacteria</taxon>
        <taxon>Halobacteriales</taxon>
        <taxon>Natrialbaceae</taxon>
        <taxon>Natrinema</taxon>
    </lineage>
</organism>
<gene>
    <name evidence="1" type="ORF">ACFQE6_14200</name>
</gene>
<sequence length="40" mass="4389">MKWADQPMNIDGVAESLLRAHKIAATIPTGPVYVTIDHDL</sequence>
<name>A0ABD5SMB9_9EURY</name>
<reference evidence="1 2" key="1">
    <citation type="journal article" date="2019" name="Int. J. Syst. Evol. Microbiol.">
        <title>The Global Catalogue of Microorganisms (GCM) 10K type strain sequencing project: providing services to taxonomists for standard genome sequencing and annotation.</title>
        <authorList>
            <consortium name="The Broad Institute Genomics Platform"/>
            <consortium name="The Broad Institute Genome Sequencing Center for Infectious Disease"/>
            <person name="Wu L."/>
            <person name="Ma J."/>
        </authorList>
    </citation>
    <scope>NUCLEOTIDE SEQUENCE [LARGE SCALE GENOMIC DNA]</scope>
    <source>
        <strain evidence="1 2">LMG 29247</strain>
    </source>
</reference>
<protein>
    <submittedName>
        <fullName evidence="1">Uncharacterized protein</fullName>
    </submittedName>
</protein>
<dbReference type="Proteomes" id="UP001596383">
    <property type="component" value="Unassembled WGS sequence"/>
</dbReference>
<dbReference type="RefSeq" id="WP_273739093.1">
    <property type="nucleotide sequence ID" value="NZ_JAQIVI010000214.1"/>
</dbReference>
<dbReference type="EMBL" id="JBHSWV010000214">
    <property type="protein sequence ID" value="MFC6766102.1"/>
    <property type="molecule type" value="Genomic_DNA"/>
</dbReference>
<keyword evidence="2" id="KW-1185">Reference proteome</keyword>
<evidence type="ECO:0000313" key="1">
    <source>
        <dbReference type="EMBL" id="MFC6766102.1"/>
    </source>
</evidence>
<evidence type="ECO:0000313" key="2">
    <source>
        <dbReference type="Proteomes" id="UP001596383"/>
    </source>
</evidence>
<comment type="caution">
    <text evidence="1">The sequence shown here is derived from an EMBL/GenBank/DDBJ whole genome shotgun (WGS) entry which is preliminary data.</text>
</comment>
<dbReference type="AlphaFoldDB" id="A0ABD5SMB9"/>
<proteinExistence type="predicted"/>